<dbReference type="InterPro" id="IPR022929">
    <property type="entry name" value="Put_MntP"/>
</dbReference>
<dbReference type="PANTHER" id="PTHR35529:SF1">
    <property type="entry name" value="MANGANESE EFFLUX PUMP MNTP-RELATED"/>
    <property type="match status" value="1"/>
</dbReference>
<evidence type="ECO:0000256" key="3">
    <source>
        <dbReference type="ARBA" id="ARBA00022692"/>
    </source>
</evidence>
<evidence type="ECO:0000313" key="9">
    <source>
        <dbReference type="EMBL" id="QKJ26547.1"/>
    </source>
</evidence>
<evidence type="ECO:0000256" key="2">
    <source>
        <dbReference type="ARBA" id="ARBA00022475"/>
    </source>
</evidence>
<evidence type="ECO:0000256" key="8">
    <source>
        <dbReference type="HAMAP-Rule" id="MF_01521"/>
    </source>
</evidence>
<dbReference type="GO" id="GO:0005886">
    <property type="term" value="C:plasma membrane"/>
    <property type="evidence" value="ECO:0007669"/>
    <property type="project" value="UniProtKB-SubCell"/>
</dbReference>
<keyword evidence="4 8" id="KW-1133">Transmembrane helix</keyword>
<evidence type="ECO:0000256" key="7">
    <source>
        <dbReference type="ARBA" id="ARBA00023211"/>
    </source>
</evidence>
<dbReference type="PANTHER" id="PTHR35529">
    <property type="entry name" value="MANGANESE EFFLUX PUMP MNTP-RELATED"/>
    <property type="match status" value="1"/>
</dbReference>
<feature type="transmembrane region" description="Helical" evidence="8">
    <location>
        <begin position="164"/>
        <end position="183"/>
    </location>
</feature>
<dbReference type="EMBL" id="VBUC01000012">
    <property type="protein sequence ID" value="TLS98902.1"/>
    <property type="molecule type" value="Genomic_DNA"/>
</dbReference>
<dbReference type="Proteomes" id="UP000305417">
    <property type="component" value="Unassembled WGS sequence"/>
</dbReference>
<comment type="function">
    <text evidence="8">Probably functions as a manganese efflux pump.</text>
</comment>
<dbReference type="KEGG" id="acib:ACBT_0593"/>
<keyword evidence="6 8" id="KW-0472">Membrane</keyword>
<keyword evidence="7 8" id="KW-0464">Manganese</keyword>
<organism evidence="9 12">
    <name type="scientific">Aliarcobacter cibarius</name>
    <dbReference type="NCBI Taxonomy" id="255507"/>
    <lineage>
        <taxon>Bacteria</taxon>
        <taxon>Pseudomonadati</taxon>
        <taxon>Campylobacterota</taxon>
        <taxon>Epsilonproteobacteria</taxon>
        <taxon>Campylobacterales</taxon>
        <taxon>Arcobacteraceae</taxon>
        <taxon>Aliarcobacter</taxon>
    </lineage>
</organism>
<gene>
    <name evidence="8" type="primary">mntP</name>
    <name evidence="9" type="ORF">ACBT_0593</name>
    <name evidence="10" type="ORF">FE247_06205</name>
</gene>
<dbReference type="EMBL" id="CP054051">
    <property type="protein sequence ID" value="QKJ26547.1"/>
    <property type="molecule type" value="Genomic_DNA"/>
</dbReference>
<reference evidence="9 12" key="2">
    <citation type="submission" date="2020-05" db="EMBL/GenBank/DDBJ databases">
        <title>Complete genome sequencing of Campylobacter and Arcobacter type strains.</title>
        <authorList>
            <person name="Miller W.G."/>
            <person name="Yee E."/>
        </authorList>
    </citation>
    <scope>NUCLEOTIDE SEQUENCE [LARGE SCALE GENOMIC DNA]</scope>
    <source>
        <strain evidence="9 12">LMG 21996</strain>
    </source>
</reference>
<keyword evidence="5 8" id="KW-0406">Ion transport</keyword>
<dbReference type="AlphaFoldDB" id="A0A7L5JN09"/>
<comment type="subcellular location">
    <subcellularLocation>
        <location evidence="8">Cell membrane</location>
        <topology evidence="8">Multi-pass membrane protein</topology>
    </subcellularLocation>
</comment>
<evidence type="ECO:0000313" key="11">
    <source>
        <dbReference type="Proteomes" id="UP000305417"/>
    </source>
</evidence>
<evidence type="ECO:0000313" key="10">
    <source>
        <dbReference type="EMBL" id="TLS98902.1"/>
    </source>
</evidence>
<dbReference type="RefSeq" id="WP_024775550.1">
    <property type="nucleotide sequence ID" value="NZ_CP054051.1"/>
</dbReference>
<comment type="similarity">
    <text evidence="8">Belongs to the MntP (TC 9.B.29) family.</text>
</comment>
<evidence type="ECO:0000256" key="1">
    <source>
        <dbReference type="ARBA" id="ARBA00022448"/>
    </source>
</evidence>
<feature type="transmembrane region" description="Helical" evidence="8">
    <location>
        <begin position="129"/>
        <end position="149"/>
    </location>
</feature>
<sequence>MIEILLLAFALSMDAFAVSIGLGVKSQNFNKFLAIKVALLFGFFQALMPLFGYLASIGLDTFITSIDHWIAFILLVIIGGKMLYESFQEGTEDEITIITNKVLLILAVATSIDAMAAGFTLNLLDLNPFISMLIIGIVTLVFSFIGVFIGTKGGTFLEDKAEKIGGVILIGIGLKILIEHLFFH</sequence>
<evidence type="ECO:0000256" key="6">
    <source>
        <dbReference type="ARBA" id="ARBA00023136"/>
    </source>
</evidence>
<feature type="transmembrane region" description="Helical" evidence="8">
    <location>
        <begin position="104"/>
        <end position="124"/>
    </location>
</feature>
<keyword evidence="2 8" id="KW-1003">Cell membrane</keyword>
<feature type="transmembrane region" description="Helical" evidence="8">
    <location>
        <begin position="33"/>
        <end position="54"/>
    </location>
</feature>
<dbReference type="InterPro" id="IPR003810">
    <property type="entry name" value="Mntp/YtaF"/>
</dbReference>
<dbReference type="GO" id="GO:0005384">
    <property type="term" value="F:manganese ion transmembrane transporter activity"/>
    <property type="evidence" value="ECO:0007669"/>
    <property type="project" value="UniProtKB-UniRule"/>
</dbReference>
<dbReference type="HAMAP" id="MF_01521">
    <property type="entry name" value="MntP_pump"/>
    <property type="match status" value="1"/>
</dbReference>
<protein>
    <recommendedName>
        <fullName evidence="8">Putative manganese efflux pump MntP</fullName>
    </recommendedName>
</protein>
<keyword evidence="1 8" id="KW-0813">Transport</keyword>
<feature type="transmembrane region" description="Helical" evidence="8">
    <location>
        <begin position="66"/>
        <end position="84"/>
    </location>
</feature>
<dbReference type="Pfam" id="PF02659">
    <property type="entry name" value="Mntp"/>
    <property type="match status" value="1"/>
</dbReference>
<evidence type="ECO:0000256" key="4">
    <source>
        <dbReference type="ARBA" id="ARBA00022989"/>
    </source>
</evidence>
<evidence type="ECO:0000256" key="5">
    <source>
        <dbReference type="ARBA" id="ARBA00023065"/>
    </source>
</evidence>
<reference evidence="10 11" key="1">
    <citation type="submission" date="2019-05" db="EMBL/GenBank/DDBJ databases">
        <title>Arcobacter cibarius and Arcobacter thereius providing challenges in identification an antibiotic susceptibility and Quinolone resistance.</title>
        <authorList>
            <person name="Busch A."/>
            <person name="Hanel I."/>
            <person name="Hotzel H."/>
            <person name="Tomaso H."/>
        </authorList>
    </citation>
    <scope>NUCLEOTIDE SEQUENCE [LARGE SCALE GENOMIC DNA]</scope>
    <source>
        <strain evidence="10 11">16CS0831-2</strain>
    </source>
</reference>
<accession>A0A7L5JN09</accession>
<keyword evidence="3 8" id="KW-0812">Transmembrane</keyword>
<name>A0A7L5JN09_9BACT</name>
<dbReference type="Proteomes" id="UP000509513">
    <property type="component" value="Chromosome"/>
</dbReference>
<proteinExistence type="inferred from homology"/>
<keyword evidence="11" id="KW-1185">Reference proteome</keyword>
<evidence type="ECO:0000313" key="12">
    <source>
        <dbReference type="Proteomes" id="UP000509513"/>
    </source>
</evidence>